<dbReference type="SUPFAM" id="SSF63829">
    <property type="entry name" value="Calcium-dependent phosphotriesterase"/>
    <property type="match status" value="1"/>
</dbReference>
<keyword evidence="4" id="KW-1185">Reference proteome</keyword>
<evidence type="ECO:0000313" key="3">
    <source>
        <dbReference type="EMBL" id="MBE7367686.1"/>
    </source>
</evidence>
<proteinExistence type="inferred from homology"/>
<feature type="domain" description="SMP-30/Gluconolactonase/LRE-like region" evidence="2">
    <location>
        <begin position="13"/>
        <end position="273"/>
    </location>
</feature>
<gene>
    <name evidence="3" type="ORF">IM787_08925</name>
</gene>
<dbReference type="InterPro" id="IPR011042">
    <property type="entry name" value="6-blade_b-propeller_TolB-like"/>
</dbReference>
<name>A0ABR9S2F6_9BURK</name>
<organism evidence="3 4">
    <name type="scientific">Ramlibacter pallidus</name>
    <dbReference type="NCBI Taxonomy" id="2780087"/>
    <lineage>
        <taxon>Bacteria</taxon>
        <taxon>Pseudomonadati</taxon>
        <taxon>Pseudomonadota</taxon>
        <taxon>Betaproteobacteria</taxon>
        <taxon>Burkholderiales</taxon>
        <taxon>Comamonadaceae</taxon>
        <taxon>Ramlibacter</taxon>
    </lineage>
</organism>
<sequence>MKWEVAVATPDQVGESPFWHPREQCLYWVDIPACRVRRWNPSTGAGEHWDLPQEPGCIAPAASGGLVLALRDGLYRARRWGGPLEPLVRFQHGTHTRFNDGKADPAGRFWAGTYYEPKDARKADLYAMDCRPDNGNGGRPIVQLKAHNATSANGLAWSPDGRTVYWSDTAQHAIHAWDWEAGANVMRRHRIFRAFPAKPAGWKPGQAGYGGRPDGAAVDAEGHYWVAMFEGGRLLRIAPDGRVAAESAVPARCPTMPCFGGGDLRTLYLTTARHGRAPEELEAFPHSGCVFAVRVDVPGLPTNFFID</sequence>
<dbReference type="Pfam" id="PF08450">
    <property type="entry name" value="SGL"/>
    <property type="match status" value="1"/>
</dbReference>
<dbReference type="Proteomes" id="UP000806285">
    <property type="component" value="Unassembled WGS sequence"/>
</dbReference>
<dbReference type="PANTHER" id="PTHR10907:SF47">
    <property type="entry name" value="REGUCALCIN"/>
    <property type="match status" value="1"/>
</dbReference>
<dbReference type="InterPro" id="IPR005511">
    <property type="entry name" value="SMP-30"/>
</dbReference>
<evidence type="ECO:0000259" key="2">
    <source>
        <dbReference type="Pfam" id="PF08450"/>
    </source>
</evidence>
<dbReference type="EMBL" id="JADDIV010000002">
    <property type="protein sequence ID" value="MBE7367686.1"/>
    <property type="molecule type" value="Genomic_DNA"/>
</dbReference>
<comment type="caution">
    <text evidence="3">The sequence shown here is derived from an EMBL/GenBank/DDBJ whole genome shotgun (WGS) entry which is preliminary data.</text>
</comment>
<accession>A0ABR9S2F6</accession>
<dbReference type="Gene3D" id="2.120.10.30">
    <property type="entry name" value="TolB, C-terminal domain"/>
    <property type="match status" value="1"/>
</dbReference>
<dbReference type="PRINTS" id="PR01790">
    <property type="entry name" value="SMP30FAMILY"/>
</dbReference>
<dbReference type="PANTHER" id="PTHR10907">
    <property type="entry name" value="REGUCALCIN"/>
    <property type="match status" value="1"/>
</dbReference>
<comment type="similarity">
    <text evidence="1">Belongs to the SMP-30/CGR1 family.</text>
</comment>
<protein>
    <submittedName>
        <fullName evidence="3">SMP-30/gluconolactonase/LRE family protein</fullName>
    </submittedName>
</protein>
<dbReference type="RefSeq" id="WP_193676270.1">
    <property type="nucleotide sequence ID" value="NZ_JADDIV010000002.1"/>
</dbReference>
<evidence type="ECO:0000313" key="4">
    <source>
        <dbReference type="Proteomes" id="UP000806285"/>
    </source>
</evidence>
<reference evidence="3 4" key="1">
    <citation type="submission" date="2020-10" db="EMBL/GenBank/DDBJ databases">
        <title>Ramlibacter sp. HM2 16S ribosomal RNA gene Genome sequencing and assembly.</title>
        <authorList>
            <person name="Kang M."/>
        </authorList>
    </citation>
    <scope>NUCLEOTIDE SEQUENCE [LARGE SCALE GENOMIC DNA]</scope>
    <source>
        <strain evidence="3 4">HM2</strain>
    </source>
</reference>
<dbReference type="InterPro" id="IPR013658">
    <property type="entry name" value="SGL"/>
</dbReference>
<evidence type="ECO:0000256" key="1">
    <source>
        <dbReference type="ARBA" id="ARBA00008853"/>
    </source>
</evidence>